<protein>
    <recommendedName>
        <fullName evidence="17">TonB-dependent receptor</fullName>
    </recommendedName>
</protein>
<dbReference type="InterPro" id="IPR039426">
    <property type="entry name" value="TonB-dep_rcpt-like"/>
</dbReference>
<evidence type="ECO:0000256" key="4">
    <source>
        <dbReference type="ARBA" id="ARBA00022692"/>
    </source>
</evidence>
<evidence type="ECO:0000256" key="8">
    <source>
        <dbReference type="ARBA" id="ARBA00023170"/>
    </source>
</evidence>
<evidence type="ECO:0000256" key="2">
    <source>
        <dbReference type="ARBA" id="ARBA00022448"/>
    </source>
</evidence>
<dbReference type="PROSITE" id="PS52016">
    <property type="entry name" value="TONB_DEPENDENT_REC_3"/>
    <property type="match status" value="1"/>
</dbReference>
<keyword evidence="2 10" id="KW-0813">Transport</keyword>
<evidence type="ECO:0000313" key="15">
    <source>
        <dbReference type="EMBL" id="KIH78125.1"/>
    </source>
</evidence>
<dbReference type="CDD" id="cd01347">
    <property type="entry name" value="ligand_gated_channel"/>
    <property type="match status" value="1"/>
</dbReference>
<name>A0A0C2HTK1_9BACT</name>
<dbReference type="InterPro" id="IPR036942">
    <property type="entry name" value="Beta-barrel_TonB_sf"/>
</dbReference>
<accession>A0A0C2HTK1</accession>
<evidence type="ECO:0000256" key="5">
    <source>
        <dbReference type="ARBA" id="ARBA00022729"/>
    </source>
</evidence>
<evidence type="ECO:0000256" key="1">
    <source>
        <dbReference type="ARBA" id="ARBA00004571"/>
    </source>
</evidence>
<feature type="domain" description="TonB-dependent receptor-like beta-barrel" evidence="13">
    <location>
        <begin position="237"/>
        <end position="614"/>
    </location>
</feature>
<organism evidence="15 16">
    <name type="scientific">Geoalkalibacter ferrihydriticus DSM 17813</name>
    <dbReference type="NCBI Taxonomy" id="1121915"/>
    <lineage>
        <taxon>Bacteria</taxon>
        <taxon>Pseudomonadati</taxon>
        <taxon>Thermodesulfobacteriota</taxon>
        <taxon>Desulfuromonadia</taxon>
        <taxon>Desulfuromonadales</taxon>
        <taxon>Geoalkalibacteraceae</taxon>
        <taxon>Geoalkalibacter</taxon>
    </lineage>
</organism>
<feature type="chain" id="PRO_5002166575" description="TonB-dependent receptor" evidence="12">
    <location>
        <begin position="23"/>
        <end position="657"/>
    </location>
</feature>
<evidence type="ECO:0000256" key="12">
    <source>
        <dbReference type="SAM" id="SignalP"/>
    </source>
</evidence>
<evidence type="ECO:0000259" key="13">
    <source>
        <dbReference type="Pfam" id="PF00593"/>
    </source>
</evidence>
<feature type="signal peptide" evidence="12">
    <location>
        <begin position="1"/>
        <end position="22"/>
    </location>
</feature>
<dbReference type="GO" id="GO:0044718">
    <property type="term" value="P:siderophore transmembrane transport"/>
    <property type="evidence" value="ECO:0007669"/>
    <property type="project" value="TreeGrafter"/>
</dbReference>
<dbReference type="Pfam" id="PF07715">
    <property type="entry name" value="Plug"/>
    <property type="match status" value="1"/>
</dbReference>
<proteinExistence type="inferred from homology"/>
<dbReference type="InterPro" id="IPR012910">
    <property type="entry name" value="Plug_dom"/>
</dbReference>
<dbReference type="InterPro" id="IPR000531">
    <property type="entry name" value="Beta-barrel_TonB"/>
</dbReference>
<dbReference type="Gene3D" id="2.40.170.20">
    <property type="entry name" value="TonB-dependent receptor, beta-barrel domain"/>
    <property type="match status" value="1"/>
</dbReference>
<keyword evidence="9 10" id="KW-0998">Cell outer membrane</keyword>
<evidence type="ECO:0000256" key="6">
    <source>
        <dbReference type="ARBA" id="ARBA00023077"/>
    </source>
</evidence>
<dbReference type="GO" id="GO:0015344">
    <property type="term" value="F:siderophore uptake transmembrane transporter activity"/>
    <property type="evidence" value="ECO:0007669"/>
    <property type="project" value="TreeGrafter"/>
</dbReference>
<dbReference type="PANTHER" id="PTHR30069:SF29">
    <property type="entry name" value="HEMOGLOBIN AND HEMOGLOBIN-HAPTOGLOBIN-BINDING PROTEIN 1-RELATED"/>
    <property type="match status" value="1"/>
</dbReference>
<keyword evidence="3 10" id="KW-1134">Transmembrane beta strand</keyword>
<evidence type="ECO:0000259" key="14">
    <source>
        <dbReference type="Pfam" id="PF07715"/>
    </source>
</evidence>
<evidence type="ECO:0008006" key="17">
    <source>
        <dbReference type="Google" id="ProtNLM"/>
    </source>
</evidence>
<comment type="subcellular location">
    <subcellularLocation>
        <location evidence="1 10">Cell outer membrane</location>
        <topology evidence="1 10">Multi-pass membrane protein</topology>
    </subcellularLocation>
</comment>
<evidence type="ECO:0000256" key="9">
    <source>
        <dbReference type="ARBA" id="ARBA00023237"/>
    </source>
</evidence>
<dbReference type="PANTHER" id="PTHR30069">
    <property type="entry name" value="TONB-DEPENDENT OUTER MEMBRANE RECEPTOR"/>
    <property type="match status" value="1"/>
</dbReference>
<evidence type="ECO:0000256" key="10">
    <source>
        <dbReference type="PROSITE-ProRule" id="PRU01360"/>
    </source>
</evidence>
<dbReference type="EMBL" id="JWJD01000001">
    <property type="protein sequence ID" value="KIH78125.1"/>
    <property type="molecule type" value="Genomic_DNA"/>
</dbReference>
<dbReference type="Proteomes" id="UP000035068">
    <property type="component" value="Unassembled WGS sequence"/>
</dbReference>
<sequence length="657" mass="72541">MCMSRWLPTAFAVALLLSPVVAATAAAQPVNLQDVVVTGTRSPHALADVPVETLVISREEIERAPVQNLPQLLRTLPGVSATNLDDTLASDNLRLTVRGLQLNEGYGLILVDGKRIHGGLGAHGDYGISLNQIPLSMIERIEVVKGASSALYGADAMAGVINIITRAVPAQASVAGGINYGLYDVLPRAGVKAEDPTRRTALVHANLGAPVGESSGVMLQFAHQSDEGSDRVPQTTRRDSVLGKWHTALTDTWSVDLAGDLAWSRRDAPPATARYDRKLDDYRASAALNYKDDRHAWTLSGYRFNQDFEQGYDGFPHGFRFGDIGYYQAETVYTYFGERHWLTVGAEAQRQRLDYLFNNYRDGALEAQVKVKENVDIYSVFIQDEIWLLNERLILVPGVRFEDHSRFGGEFNPKFSASLRTGEATTWRASVGRAFKSPTIRQLYYEGLYRHGDTYHESNPNLDPETAINANLSVEQTWWGGLLWGSFGVFRTDIKDMVVRFDTGRISEDDLALPIESYENVQKARIQGAELAFRAGGPRGFTLRGSGAWTSAENRDTDLDLPYVPNYTAALIPGYVAADGLTGVETTLLAVGRQYRNTANTQRVDAHQIVDVRLWRELGPQVTASLDFGNIFESNKGDKEFAFRQGRSVVAGLNARF</sequence>
<dbReference type="RefSeq" id="WP_040096957.1">
    <property type="nucleotide sequence ID" value="NZ_JWJD01000001.1"/>
</dbReference>
<evidence type="ECO:0000256" key="3">
    <source>
        <dbReference type="ARBA" id="ARBA00022452"/>
    </source>
</evidence>
<keyword evidence="7 10" id="KW-0472">Membrane</keyword>
<reference evidence="15 16" key="1">
    <citation type="submission" date="2014-12" db="EMBL/GenBank/DDBJ databases">
        <title>Genomes of Geoalkalibacter ferrihydriticus and Geoalkalibacter subterraneus, two haloalkaliphilic metal-reducing members of the Geobacteraceae.</title>
        <authorList>
            <person name="Badalamenti J.P."/>
            <person name="Torres C.I."/>
            <person name="Krajmalnik-Brown R."/>
            <person name="Bond D.R."/>
        </authorList>
    </citation>
    <scope>NUCLEOTIDE SEQUENCE [LARGE SCALE GENOMIC DNA]</scope>
    <source>
        <strain evidence="15 16">DSM 17813</strain>
    </source>
</reference>
<evidence type="ECO:0000256" key="7">
    <source>
        <dbReference type="ARBA" id="ARBA00023136"/>
    </source>
</evidence>
<keyword evidence="5 12" id="KW-0732">Signal</keyword>
<dbReference type="Pfam" id="PF00593">
    <property type="entry name" value="TonB_dep_Rec_b-barrel"/>
    <property type="match status" value="1"/>
</dbReference>
<gene>
    <name evidence="15" type="ORF">GFER_06015</name>
</gene>
<dbReference type="Gene3D" id="2.170.130.10">
    <property type="entry name" value="TonB-dependent receptor, plug domain"/>
    <property type="match status" value="1"/>
</dbReference>
<keyword evidence="4 10" id="KW-0812">Transmembrane</keyword>
<dbReference type="AlphaFoldDB" id="A0A0C2HTK1"/>
<keyword evidence="8" id="KW-0675">Receptor</keyword>
<evidence type="ECO:0000256" key="11">
    <source>
        <dbReference type="RuleBase" id="RU003357"/>
    </source>
</evidence>
<dbReference type="GO" id="GO:0009279">
    <property type="term" value="C:cell outer membrane"/>
    <property type="evidence" value="ECO:0007669"/>
    <property type="project" value="UniProtKB-SubCell"/>
</dbReference>
<dbReference type="InterPro" id="IPR037066">
    <property type="entry name" value="Plug_dom_sf"/>
</dbReference>
<evidence type="ECO:0000313" key="16">
    <source>
        <dbReference type="Proteomes" id="UP000035068"/>
    </source>
</evidence>
<comment type="similarity">
    <text evidence="10 11">Belongs to the TonB-dependent receptor family.</text>
</comment>
<keyword evidence="6 11" id="KW-0798">TonB box</keyword>
<comment type="caution">
    <text evidence="15">The sequence shown here is derived from an EMBL/GenBank/DDBJ whole genome shotgun (WGS) entry which is preliminary data.</text>
</comment>
<keyword evidence="16" id="KW-1185">Reference proteome</keyword>
<dbReference type="SUPFAM" id="SSF56935">
    <property type="entry name" value="Porins"/>
    <property type="match status" value="1"/>
</dbReference>
<feature type="domain" description="TonB-dependent receptor plug" evidence="14">
    <location>
        <begin position="47"/>
        <end position="160"/>
    </location>
</feature>